<feature type="compositionally biased region" description="Polar residues" evidence="3">
    <location>
        <begin position="337"/>
        <end position="349"/>
    </location>
</feature>
<feature type="compositionally biased region" description="Basic and acidic residues" evidence="3">
    <location>
        <begin position="319"/>
        <end position="333"/>
    </location>
</feature>
<evidence type="ECO:0000313" key="7">
    <source>
        <dbReference type="Proteomes" id="UP000541610"/>
    </source>
</evidence>
<feature type="region of interest" description="Disordered" evidence="3">
    <location>
        <begin position="1"/>
        <end position="68"/>
    </location>
</feature>
<dbReference type="GO" id="GO:0016020">
    <property type="term" value="C:membrane"/>
    <property type="evidence" value="ECO:0007669"/>
    <property type="project" value="UniProtKB-SubCell"/>
</dbReference>
<name>A0A7J6P6S9_PEROL</name>
<evidence type="ECO:0000256" key="2">
    <source>
        <dbReference type="SAM" id="Coils"/>
    </source>
</evidence>
<feature type="region of interest" description="Disordered" evidence="3">
    <location>
        <begin position="1103"/>
        <end position="1122"/>
    </location>
</feature>
<dbReference type="SUPFAM" id="SSF103473">
    <property type="entry name" value="MFS general substrate transporter"/>
    <property type="match status" value="1"/>
</dbReference>
<dbReference type="InterPro" id="IPR036259">
    <property type="entry name" value="MFS_trans_sf"/>
</dbReference>
<gene>
    <name evidence="6" type="ORF">FOZ60_015444</name>
</gene>
<feature type="compositionally biased region" description="Low complexity" evidence="3">
    <location>
        <begin position="403"/>
        <end position="418"/>
    </location>
</feature>
<dbReference type="Proteomes" id="UP000541610">
    <property type="component" value="Unassembled WGS sequence"/>
</dbReference>
<feature type="compositionally biased region" description="Basic residues" evidence="3">
    <location>
        <begin position="48"/>
        <end position="67"/>
    </location>
</feature>
<evidence type="ECO:0000256" key="3">
    <source>
        <dbReference type="SAM" id="MobiDB-lite"/>
    </source>
</evidence>
<dbReference type="GO" id="GO:0022857">
    <property type="term" value="F:transmembrane transporter activity"/>
    <property type="evidence" value="ECO:0007669"/>
    <property type="project" value="InterPro"/>
</dbReference>
<dbReference type="Pfam" id="PF07690">
    <property type="entry name" value="MFS_1"/>
    <property type="match status" value="1"/>
</dbReference>
<feature type="compositionally biased region" description="Basic and acidic residues" evidence="3">
    <location>
        <begin position="354"/>
        <end position="376"/>
    </location>
</feature>
<comment type="caution">
    <text evidence="6">The sequence shown here is derived from an EMBL/GenBank/DDBJ whole genome shotgun (WGS) entry which is preliminary data.</text>
</comment>
<feature type="transmembrane region" description="Helical" evidence="4">
    <location>
        <begin position="941"/>
        <end position="958"/>
    </location>
</feature>
<dbReference type="PROSITE" id="PS50850">
    <property type="entry name" value="MFS"/>
    <property type="match status" value="1"/>
</dbReference>
<evidence type="ECO:0000259" key="5">
    <source>
        <dbReference type="PROSITE" id="PS50850"/>
    </source>
</evidence>
<evidence type="ECO:0000313" key="6">
    <source>
        <dbReference type="EMBL" id="KAF4691446.1"/>
    </source>
</evidence>
<dbReference type="CDD" id="cd06174">
    <property type="entry name" value="MFS"/>
    <property type="match status" value="1"/>
</dbReference>
<reference evidence="6 7" key="1">
    <citation type="submission" date="2020-04" db="EMBL/GenBank/DDBJ databases">
        <title>Perkinsus olseni comparative genomics.</title>
        <authorList>
            <person name="Bogema D.R."/>
        </authorList>
    </citation>
    <scope>NUCLEOTIDE SEQUENCE [LARGE SCALE GENOMIC DNA]</scope>
    <source>
        <strain evidence="6">00978-12</strain>
    </source>
</reference>
<dbReference type="EMBL" id="JABANP010000078">
    <property type="protein sequence ID" value="KAF4691446.1"/>
    <property type="molecule type" value="Genomic_DNA"/>
</dbReference>
<feature type="region of interest" description="Disordered" evidence="3">
    <location>
        <begin position="319"/>
        <end position="426"/>
    </location>
</feature>
<keyword evidence="2" id="KW-0175">Coiled coil</keyword>
<evidence type="ECO:0000256" key="4">
    <source>
        <dbReference type="SAM" id="Phobius"/>
    </source>
</evidence>
<feature type="transmembrane region" description="Helical" evidence="4">
    <location>
        <begin position="970"/>
        <end position="988"/>
    </location>
</feature>
<feature type="domain" description="Major facilitator superfamily (MFS) profile" evidence="5">
    <location>
        <begin position="903"/>
        <end position="1122"/>
    </location>
</feature>
<keyword evidence="4" id="KW-0812">Transmembrane</keyword>
<feature type="coiled-coil region" evidence="2">
    <location>
        <begin position="644"/>
        <end position="671"/>
    </location>
</feature>
<dbReference type="PANTHER" id="PTHR23525">
    <property type="entry name" value="TRANSPORTER, PUTATIVE-RELATED"/>
    <property type="match status" value="1"/>
</dbReference>
<evidence type="ECO:0000256" key="1">
    <source>
        <dbReference type="ARBA" id="ARBA00004141"/>
    </source>
</evidence>
<keyword evidence="4" id="KW-1133">Transmembrane helix</keyword>
<protein>
    <recommendedName>
        <fullName evidence="5">Major facilitator superfamily (MFS) profile domain-containing protein</fullName>
    </recommendedName>
</protein>
<dbReference type="InterPro" id="IPR011701">
    <property type="entry name" value="MFS"/>
</dbReference>
<accession>A0A7J6P6S9</accession>
<sequence length="1122" mass="127239">MYPKGGGYWPQQPGYGKGKAAAYPGQRWGDGPYGSRDGSWQQQGSKGKGGHFHKGGGGRKGKGKGGHRWHDVESMRDLPIQRFVQDDMVEDPWTSLYPKLKEEHPDLYEKYAKYLDDQQCSPNCLEPCYYPCSTSVRNATRLQEQRDGVVLRDKLRRLSMVDDSGPEELLESLDSANRLATEAYHRSHMLSARSRRSDAQRRLPDCSTAASSSWGFLSRTYHTHYRPLSASSTIRTASSGVTAAGPYAAHYRGLATDRRYDKGRITAADLGATSVSCYSSTASSSPRKRHTFVMGKRVLTLYERHGAWAMKREQRLEERRREKEEDSMRECKFKPKTSAQRRGTQTRIGPQQVKEWEQRRKERERAAEEAREEKEIAACTFTPDIGKSQRMRQGSSRLFEATRQQGSSSSSPPQRGPSEFTPATNTVRRSMRHAREYMETNLARILPPLAYTMMLEYLSFAFMQVFDRLASHGRRRVSCGRGYDMPSRKAETRLSEVQMQTIMHSFLTRQNEREARRQEKLGMLEREVRADCTHEPKICEYKLKRVEACGVTERIRSKHSESREGMLRELEMSRPFVPVVTAKARRARSRTVVEMSYDDMSQEEGEYSTTGTYIEGQEGGRGGEKKIPSRLRLDVERGSDYLRRVAEERERRAEAQRLRQLEIEAEELAQCTFRPSINKAPHNGGGRERLSVTAGVKRTPLPSRLAQLLIFPPLSGMPIKNHLGHQVLSPITDKEDFEKACKKNIYHMLMYSGLQGICQAIAQMGIFDAYLYVMAGDSNKAVGWAESISGLSQVMVAIPAGILVDKFSRALICRWCGWASLLMVALSIYGIYYDNIIVICFALAVAGGYFATQNCATYSLFADSIPQGHRAKWLTPGISREPVGLGSAGHVYRKTTSKWTWTIPYLMCANDFITCIGAGMTVKFFPLFFKNDYNFTPTQVQLLWAFYGLTFGLFTWFCDKVANHIGRVQAGILFSAMGVICLFCLAWVRWLPAVVFTFLIRGAVQNAIYPVDRSIIMDFVPSHQRGRWNALESLSSMTWSGSAVIGGYLMDNHDYRYTFVVTAYIYLVALLMRLPLLKLVPKEEKFTFTESLLSAPQSNVSMDEERARVMASPKTPNSKFEN</sequence>
<organism evidence="6 7">
    <name type="scientific">Perkinsus olseni</name>
    <name type="common">Perkinsus atlanticus</name>
    <dbReference type="NCBI Taxonomy" id="32597"/>
    <lineage>
        <taxon>Eukaryota</taxon>
        <taxon>Sar</taxon>
        <taxon>Alveolata</taxon>
        <taxon>Perkinsozoa</taxon>
        <taxon>Perkinsea</taxon>
        <taxon>Perkinsida</taxon>
        <taxon>Perkinsidae</taxon>
        <taxon>Perkinsus</taxon>
    </lineage>
</organism>
<feature type="transmembrane region" description="Helical" evidence="4">
    <location>
        <begin position="1055"/>
        <end position="1076"/>
    </location>
</feature>
<dbReference type="AlphaFoldDB" id="A0A7J6P6S9"/>
<proteinExistence type="predicted"/>
<feature type="compositionally biased region" description="Low complexity" evidence="3">
    <location>
        <begin position="9"/>
        <end position="26"/>
    </location>
</feature>
<dbReference type="OrthoDB" id="541403at2759"/>
<comment type="subcellular location">
    <subcellularLocation>
        <location evidence="1">Membrane</location>
        <topology evidence="1">Multi-pass membrane protein</topology>
    </subcellularLocation>
</comment>
<dbReference type="InterPro" id="IPR020846">
    <property type="entry name" value="MFS_dom"/>
</dbReference>
<dbReference type="PANTHER" id="PTHR23525:SF1">
    <property type="entry name" value="NODULIN-LIKE DOMAIN-CONTAINING PROTEIN"/>
    <property type="match status" value="1"/>
</dbReference>
<keyword evidence="4" id="KW-0472">Membrane</keyword>
<dbReference type="Gene3D" id="1.20.1250.20">
    <property type="entry name" value="MFS general substrate transporter like domains"/>
    <property type="match status" value="2"/>
</dbReference>
<feature type="transmembrane region" description="Helical" evidence="4">
    <location>
        <begin position="903"/>
        <end position="929"/>
    </location>
</feature>
<feature type="transmembrane region" description="Helical" evidence="4">
    <location>
        <begin position="836"/>
        <end position="861"/>
    </location>
</feature>